<dbReference type="GO" id="GO:0005886">
    <property type="term" value="C:plasma membrane"/>
    <property type="evidence" value="ECO:0007669"/>
    <property type="project" value="UniProtKB-SubCell"/>
</dbReference>
<evidence type="ECO:0000256" key="2">
    <source>
        <dbReference type="ARBA" id="ARBA00007935"/>
    </source>
</evidence>
<reference evidence="9 10" key="1">
    <citation type="submission" date="2019-03" db="EMBL/GenBank/DDBJ databases">
        <title>Genomic Encyclopedia of Type Strains, Phase IV (KMG-IV): sequencing the most valuable type-strain genomes for metagenomic binning, comparative biology and taxonomic classification.</title>
        <authorList>
            <person name="Goeker M."/>
        </authorList>
    </citation>
    <scope>NUCLEOTIDE SEQUENCE [LARGE SCALE GENOMIC DNA]</scope>
    <source>
        <strain evidence="9 10">DSM 100451</strain>
    </source>
</reference>
<protein>
    <submittedName>
        <fullName evidence="9">Iron complex transport system permease protein</fullName>
    </submittedName>
</protein>
<comment type="subcellular location">
    <subcellularLocation>
        <location evidence="1">Cell membrane</location>
        <topology evidence="1">Multi-pass membrane protein</topology>
    </subcellularLocation>
</comment>
<evidence type="ECO:0000256" key="4">
    <source>
        <dbReference type="ARBA" id="ARBA00022475"/>
    </source>
</evidence>
<dbReference type="InterPro" id="IPR037294">
    <property type="entry name" value="ABC_BtuC-like"/>
</dbReference>
<name>A0A4R1QP01_9FIRM</name>
<dbReference type="PANTHER" id="PTHR30472">
    <property type="entry name" value="FERRIC ENTEROBACTIN TRANSPORT SYSTEM PERMEASE PROTEIN"/>
    <property type="match status" value="1"/>
</dbReference>
<feature type="transmembrane region" description="Helical" evidence="8">
    <location>
        <begin position="245"/>
        <end position="269"/>
    </location>
</feature>
<dbReference type="Proteomes" id="UP000295184">
    <property type="component" value="Unassembled WGS sequence"/>
</dbReference>
<dbReference type="CDD" id="cd06550">
    <property type="entry name" value="TM_ABC_iron-siderophores_like"/>
    <property type="match status" value="1"/>
</dbReference>
<dbReference type="SUPFAM" id="SSF81345">
    <property type="entry name" value="ABC transporter involved in vitamin B12 uptake, BtuC"/>
    <property type="match status" value="1"/>
</dbReference>
<feature type="transmembrane region" description="Helical" evidence="8">
    <location>
        <begin position="158"/>
        <end position="182"/>
    </location>
</feature>
<dbReference type="FunFam" id="1.10.3470.10:FF:000001">
    <property type="entry name" value="Vitamin B12 ABC transporter permease BtuC"/>
    <property type="match status" value="1"/>
</dbReference>
<keyword evidence="4" id="KW-1003">Cell membrane</keyword>
<evidence type="ECO:0000313" key="9">
    <source>
        <dbReference type="EMBL" id="TCL55519.1"/>
    </source>
</evidence>
<dbReference type="GO" id="GO:0033214">
    <property type="term" value="P:siderophore-iron import into cell"/>
    <property type="evidence" value="ECO:0007669"/>
    <property type="project" value="TreeGrafter"/>
</dbReference>
<proteinExistence type="inferred from homology"/>
<feature type="transmembrane region" description="Helical" evidence="8">
    <location>
        <begin position="73"/>
        <end position="93"/>
    </location>
</feature>
<gene>
    <name evidence="9" type="ORF">EDD77_11631</name>
</gene>
<feature type="transmembrane region" description="Helical" evidence="8">
    <location>
        <begin position="130"/>
        <end position="151"/>
    </location>
</feature>
<dbReference type="Pfam" id="PF01032">
    <property type="entry name" value="FecCD"/>
    <property type="match status" value="1"/>
</dbReference>
<comment type="caution">
    <text evidence="9">The sequence shown here is derived from an EMBL/GenBank/DDBJ whole genome shotgun (WGS) entry which is preliminary data.</text>
</comment>
<comment type="similarity">
    <text evidence="2">Belongs to the binding-protein-dependent transport system permease family. FecCD subfamily.</text>
</comment>
<dbReference type="STRING" id="1650663.GCA_001486665_03597"/>
<evidence type="ECO:0000256" key="8">
    <source>
        <dbReference type="SAM" id="Phobius"/>
    </source>
</evidence>
<keyword evidence="5 8" id="KW-0812">Transmembrane</keyword>
<keyword evidence="7 8" id="KW-0472">Membrane</keyword>
<evidence type="ECO:0000256" key="6">
    <source>
        <dbReference type="ARBA" id="ARBA00022989"/>
    </source>
</evidence>
<evidence type="ECO:0000313" key="10">
    <source>
        <dbReference type="Proteomes" id="UP000295184"/>
    </source>
</evidence>
<feature type="transmembrane region" description="Helical" evidence="8">
    <location>
        <begin position="316"/>
        <end position="337"/>
    </location>
</feature>
<evidence type="ECO:0000256" key="1">
    <source>
        <dbReference type="ARBA" id="ARBA00004651"/>
    </source>
</evidence>
<dbReference type="AlphaFoldDB" id="A0A4R1QP01"/>
<dbReference type="EMBL" id="SLUM01000016">
    <property type="protein sequence ID" value="TCL55519.1"/>
    <property type="molecule type" value="Genomic_DNA"/>
</dbReference>
<dbReference type="OrthoDB" id="9792889at2"/>
<organism evidence="9 10">
    <name type="scientific">Allofournierella massiliensis</name>
    <dbReference type="NCBI Taxonomy" id="1650663"/>
    <lineage>
        <taxon>Bacteria</taxon>
        <taxon>Bacillati</taxon>
        <taxon>Bacillota</taxon>
        <taxon>Clostridia</taxon>
        <taxon>Eubacteriales</taxon>
        <taxon>Oscillospiraceae</taxon>
        <taxon>Allofournierella</taxon>
    </lineage>
</organism>
<dbReference type="Gene3D" id="1.10.3470.10">
    <property type="entry name" value="ABC transporter involved in vitamin B12 uptake, BtuC"/>
    <property type="match status" value="1"/>
</dbReference>
<feature type="transmembrane region" description="Helical" evidence="8">
    <location>
        <begin position="105"/>
        <end position="124"/>
    </location>
</feature>
<dbReference type="InterPro" id="IPR000522">
    <property type="entry name" value="ABC_transptr_permease_BtuC"/>
</dbReference>
<accession>A0A4R1QP01</accession>
<dbReference type="PANTHER" id="PTHR30472:SF25">
    <property type="entry name" value="ABC TRANSPORTER PERMEASE PROTEIN MJ0876-RELATED"/>
    <property type="match status" value="1"/>
</dbReference>
<keyword evidence="3" id="KW-0813">Transport</keyword>
<dbReference type="GO" id="GO:0022857">
    <property type="term" value="F:transmembrane transporter activity"/>
    <property type="evidence" value="ECO:0007669"/>
    <property type="project" value="InterPro"/>
</dbReference>
<feature type="transmembrane region" description="Helical" evidence="8">
    <location>
        <begin position="202"/>
        <end position="224"/>
    </location>
</feature>
<evidence type="ECO:0000256" key="5">
    <source>
        <dbReference type="ARBA" id="ARBA00022692"/>
    </source>
</evidence>
<evidence type="ECO:0000256" key="3">
    <source>
        <dbReference type="ARBA" id="ARBA00022448"/>
    </source>
</evidence>
<evidence type="ECO:0000256" key="7">
    <source>
        <dbReference type="ARBA" id="ARBA00023136"/>
    </source>
</evidence>
<keyword evidence="6 8" id="KW-1133">Transmembrane helix</keyword>
<sequence length="346" mass="35415">MHILPRSFTRTLPARSAKGKLTVLLVLAAAALIAAVISLCSGSQSLSLGQLWQVLCTGDTGSTTWRIFVYVRLPRTLACMLAGLALAVAGALIQGVLNNAMASPNVIGVNSGAGFFAIAAATLLPGVPGIMAAAAFLGALLTTLFIYGLAAKAGLSRVTLVLAGIAVSGILSAGIDTITLLYPDQVVGATGFMTGSFSGVALTSLWPAAAYIGAGFVLALFLAADLDLLQLGEETASSLGMRVGLVRFLCILASSLLAGAAVSFAGLLGFVGLLVPHAARRLVGGGNRFLLPASALLGMAFVLGCDSLGRVLFAPFELPVGILMSFLGGPFFLFLLLRQKRSRVYD</sequence>